<evidence type="ECO:0000313" key="9">
    <source>
        <dbReference type="Proteomes" id="UP000178526"/>
    </source>
</evidence>
<sequence>MKKLPVLSSDKVIRLLIKAGFTYAPKRGKGSHVALYKTDSKGIKRLVIVPKRKEIPRGTLLSIIDQSGISREEFLELL</sequence>
<evidence type="ECO:0000313" key="8">
    <source>
        <dbReference type="EMBL" id="OGL43005.1"/>
    </source>
</evidence>
<dbReference type="SUPFAM" id="SSF54786">
    <property type="entry name" value="YcfA/nrd intein domain"/>
    <property type="match status" value="1"/>
</dbReference>
<dbReference type="InterPro" id="IPR038570">
    <property type="entry name" value="HicA_sf"/>
</dbReference>
<keyword evidence="5" id="KW-0378">Hydrolase</keyword>
<evidence type="ECO:0000256" key="7">
    <source>
        <dbReference type="ARBA" id="ARBA00023016"/>
    </source>
</evidence>
<evidence type="ECO:0000256" key="1">
    <source>
        <dbReference type="ARBA" id="ARBA00006620"/>
    </source>
</evidence>
<name>A0A1F7RN71_9BACT</name>
<reference evidence="8 9" key="1">
    <citation type="journal article" date="2016" name="Nat. Commun.">
        <title>Thousands of microbial genomes shed light on interconnected biogeochemical processes in an aquifer system.</title>
        <authorList>
            <person name="Anantharaman K."/>
            <person name="Brown C.T."/>
            <person name="Hug L.A."/>
            <person name="Sharon I."/>
            <person name="Castelle C.J."/>
            <person name="Probst A.J."/>
            <person name="Thomas B.C."/>
            <person name="Singh A."/>
            <person name="Wilkins M.J."/>
            <person name="Karaoz U."/>
            <person name="Brodie E.L."/>
            <person name="Williams K.H."/>
            <person name="Hubbard S.S."/>
            <person name="Banfield J.F."/>
        </authorList>
    </citation>
    <scope>NUCLEOTIDE SEQUENCE [LARGE SCALE GENOMIC DNA]</scope>
</reference>
<accession>A0A1F7RN71</accession>
<organism evidence="8 9">
    <name type="scientific">Candidatus Schekmanbacteria bacterium GWA2_38_11</name>
    <dbReference type="NCBI Taxonomy" id="1817876"/>
    <lineage>
        <taxon>Bacteria</taxon>
        <taxon>Candidatus Schekmaniibacteriota</taxon>
    </lineage>
</organism>
<dbReference type="GO" id="GO:0016787">
    <property type="term" value="F:hydrolase activity"/>
    <property type="evidence" value="ECO:0007669"/>
    <property type="project" value="UniProtKB-KW"/>
</dbReference>
<dbReference type="GO" id="GO:0004519">
    <property type="term" value="F:endonuclease activity"/>
    <property type="evidence" value="ECO:0007669"/>
    <property type="project" value="UniProtKB-KW"/>
</dbReference>
<dbReference type="Proteomes" id="UP000178526">
    <property type="component" value="Unassembled WGS sequence"/>
</dbReference>
<dbReference type="Pfam" id="PF07927">
    <property type="entry name" value="HicA_toxin"/>
    <property type="match status" value="1"/>
</dbReference>
<evidence type="ECO:0000256" key="3">
    <source>
        <dbReference type="ARBA" id="ARBA00022722"/>
    </source>
</evidence>
<evidence type="ECO:0000256" key="4">
    <source>
        <dbReference type="ARBA" id="ARBA00022759"/>
    </source>
</evidence>
<evidence type="ECO:0000256" key="2">
    <source>
        <dbReference type="ARBA" id="ARBA00022649"/>
    </source>
</evidence>
<evidence type="ECO:0000256" key="6">
    <source>
        <dbReference type="ARBA" id="ARBA00022884"/>
    </source>
</evidence>
<comment type="similarity">
    <text evidence="1">Belongs to the HicA mRNA interferase family.</text>
</comment>
<dbReference type="InterPro" id="IPR012933">
    <property type="entry name" value="HicA_mRNA_interferase"/>
</dbReference>
<keyword evidence="2" id="KW-1277">Toxin-antitoxin system</keyword>
<dbReference type="AlphaFoldDB" id="A0A1F7RN71"/>
<keyword evidence="4" id="KW-0255">Endonuclease</keyword>
<comment type="caution">
    <text evidence="8">The sequence shown here is derived from an EMBL/GenBank/DDBJ whole genome shotgun (WGS) entry which is preliminary data.</text>
</comment>
<dbReference type="GO" id="GO:0003729">
    <property type="term" value="F:mRNA binding"/>
    <property type="evidence" value="ECO:0007669"/>
    <property type="project" value="InterPro"/>
</dbReference>
<keyword evidence="7" id="KW-0346">Stress response</keyword>
<proteinExistence type="inferred from homology"/>
<gene>
    <name evidence="8" type="ORF">A2042_01165</name>
</gene>
<protein>
    <recommendedName>
        <fullName evidence="10">Addiction module toxin, HicA family</fullName>
    </recommendedName>
</protein>
<evidence type="ECO:0000256" key="5">
    <source>
        <dbReference type="ARBA" id="ARBA00022801"/>
    </source>
</evidence>
<dbReference type="EMBL" id="MGDB01000016">
    <property type="protein sequence ID" value="OGL43005.1"/>
    <property type="molecule type" value="Genomic_DNA"/>
</dbReference>
<keyword evidence="3" id="KW-0540">Nuclease</keyword>
<dbReference type="Gene3D" id="3.30.920.30">
    <property type="entry name" value="Hypothetical protein"/>
    <property type="match status" value="1"/>
</dbReference>
<evidence type="ECO:0008006" key="10">
    <source>
        <dbReference type="Google" id="ProtNLM"/>
    </source>
</evidence>
<keyword evidence="6" id="KW-0694">RNA-binding</keyword>